<evidence type="ECO:0000256" key="2">
    <source>
        <dbReference type="ARBA" id="ARBA00022842"/>
    </source>
</evidence>
<dbReference type="Pfam" id="PF02746">
    <property type="entry name" value="MR_MLE_N"/>
    <property type="match status" value="1"/>
</dbReference>
<dbReference type="PROSITE" id="PS00909">
    <property type="entry name" value="MR_MLE_2"/>
    <property type="match status" value="1"/>
</dbReference>
<dbReference type="Proteomes" id="UP001501310">
    <property type="component" value="Unassembled WGS sequence"/>
</dbReference>
<dbReference type="Gene3D" id="3.30.390.10">
    <property type="entry name" value="Enolase-like, N-terminal domain"/>
    <property type="match status" value="1"/>
</dbReference>
<dbReference type="SUPFAM" id="SSF54826">
    <property type="entry name" value="Enolase N-terminal domain-like"/>
    <property type="match status" value="1"/>
</dbReference>
<dbReference type="Gene3D" id="3.20.20.120">
    <property type="entry name" value="Enolase-like C-terminal domain"/>
    <property type="match status" value="1"/>
</dbReference>
<comment type="caution">
    <text evidence="5">The sequence shown here is derived from an EMBL/GenBank/DDBJ whole genome shotgun (WGS) entry which is preliminary data.</text>
</comment>
<reference evidence="6" key="1">
    <citation type="journal article" date="2019" name="Int. J. Syst. Evol. Microbiol.">
        <title>The Global Catalogue of Microorganisms (GCM) 10K type strain sequencing project: providing services to taxonomists for standard genome sequencing and annotation.</title>
        <authorList>
            <consortium name="The Broad Institute Genomics Platform"/>
            <consortium name="The Broad Institute Genome Sequencing Center for Infectious Disease"/>
            <person name="Wu L."/>
            <person name="Ma J."/>
        </authorList>
    </citation>
    <scope>NUCLEOTIDE SEQUENCE [LARGE SCALE GENOMIC DNA]</scope>
    <source>
        <strain evidence="6">JCM 16603</strain>
    </source>
</reference>
<proteinExistence type="predicted"/>
<dbReference type="EMBL" id="BAAAZD010000002">
    <property type="protein sequence ID" value="GAA4004496.1"/>
    <property type="molecule type" value="Genomic_DNA"/>
</dbReference>
<dbReference type="PANTHER" id="PTHR48080">
    <property type="entry name" value="D-GALACTONATE DEHYDRATASE-RELATED"/>
    <property type="match status" value="1"/>
</dbReference>
<gene>
    <name evidence="5" type="primary">dgoD</name>
    <name evidence="5" type="ORF">GCM10022211_15550</name>
</gene>
<evidence type="ECO:0000259" key="4">
    <source>
        <dbReference type="SMART" id="SM00922"/>
    </source>
</evidence>
<sequence>MPLGELKIGRIETFLVPPRWLFVRVETVDGASGWGEASLEGHAEAVNGAFEAIRDRFIGHDAARIEDIWQIAYRGGFYRGGAVLMSALSGLDQALWDLKGKALGVPAWELMGGRVRDQIRAYAWIGGDKPHEIESAAAARKAQGFSAVKMNATAELDWIGTPRLFDEVISRVQAAQAQGMDVGLDFHGRVHRPMAKQLAKVLEPLGLLFIEEPLLSENPEGLADIAGLVSTPIALGERLYSRWDFKPFFERGAVDIIQPDLSHAGGISECRRIAAMAEAYDVAVAPHCPLGPLALAACLQLAANAPNVAIQEMSLGIHYNVGHDLLEFITDPEVLSPVDGFLPIPTKPGLGVTIDEAKVREVARDGHRWRNPIWRHRDGSFAEW</sequence>
<accession>A0ABP7RZX3</accession>
<dbReference type="Pfam" id="PF13378">
    <property type="entry name" value="MR_MLE_C"/>
    <property type="match status" value="1"/>
</dbReference>
<evidence type="ECO:0000313" key="5">
    <source>
        <dbReference type="EMBL" id="GAA4004496.1"/>
    </source>
</evidence>
<dbReference type="NCBIfam" id="NF010624">
    <property type="entry name" value="PRK14017.1"/>
    <property type="match status" value="1"/>
</dbReference>
<dbReference type="SFLD" id="SFLDG00179">
    <property type="entry name" value="mandelate_racemase"/>
    <property type="match status" value="1"/>
</dbReference>
<evidence type="ECO:0000313" key="6">
    <source>
        <dbReference type="Proteomes" id="UP001501310"/>
    </source>
</evidence>
<dbReference type="InterPro" id="IPR029065">
    <property type="entry name" value="Enolase_C-like"/>
</dbReference>
<keyword evidence="3" id="KW-0456">Lyase</keyword>
<dbReference type="InterPro" id="IPR029017">
    <property type="entry name" value="Enolase-like_N"/>
</dbReference>
<dbReference type="InterPro" id="IPR013341">
    <property type="entry name" value="Mandelate_racemase_N_dom"/>
</dbReference>
<organism evidence="5 6">
    <name type="scientific">Sphingomonas humi</name>
    <dbReference type="NCBI Taxonomy" id="335630"/>
    <lineage>
        <taxon>Bacteria</taxon>
        <taxon>Pseudomonadati</taxon>
        <taxon>Pseudomonadota</taxon>
        <taxon>Alphaproteobacteria</taxon>
        <taxon>Sphingomonadales</taxon>
        <taxon>Sphingomonadaceae</taxon>
        <taxon>Sphingomonas</taxon>
    </lineage>
</organism>
<evidence type="ECO:0000256" key="1">
    <source>
        <dbReference type="ARBA" id="ARBA00022723"/>
    </source>
</evidence>
<dbReference type="SFLD" id="SFLDS00001">
    <property type="entry name" value="Enolase"/>
    <property type="match status" value="1"/>
</dbReference>
<dbReference type="PANTHER" id="PTHR48080:SF2">
    <property type="entry name" value="D-GALACTONATE DEHYDRATASE"/>
    <property type="match status" value="1"/>
</dbReference>
<keyword evidence="1" id="KW-0479">Metal-binding</keyword>
<dbReference type="InterPro" id="IPR018110">
    <property type="entry name" value="Mandel_Rmase/mucon_lact_enz_CS"/>
</dbReference>
<dbReference type="SMART" id="SM00922">
    <property type="entry name" value="MR_MLE"/>
    <property type="match status" value="1"/>
</dbReference>
<feature type="domain" description="Mandelate racemase/muconate lactonizing enzyme C-terminal" evidence="4">
    <location>
        <begin position="130"/>
        <end position="232"/>
    </location>
</feature>
<dbReference type="InterPro" id="IPR013342">
    <property type="entry name" value="Mandelate_racemase_C"/>
</dbReference>
<protein>
    <submittedName>
        <fullName evidence="5">Galactonate dehydratase</fullName>
    </submittedName>
</protein>
<dbReference type="InterPro" id="IPR036849">
    <property type="entry name" value="Enolase-like_C_sf"/>
</dbReference>
<dbReference type="RefSeq" id="WP_344709675.1">
    <property type="nucleotide sequence ID" value="NZ_BAAAZD010000002.1"/>
</dbReference>
<dbReference type="SFLD" id="SFLDF00003">
    <property type="entry name" value="D-galactonate_dehydratase"/>
    <property type="match status" value="1"/>
</dbReference>
<keyword evidence="2" id="KW-0460">Magnesium</keyword>
<evidence type="ECO:0000256" key="3">
    <source>
        <dbReference type="ARBA" id="ARBA00023239"/>
    </source>
</evidence>
<name>A0ABP7RZX3_9SPHN</name>
<dbReference type="SUPFAM" id="SSF51604">
    <property type="entry name" value="Enolase C-terminal domain-like"/>
    <property type="match status" value="1"/>
</dbReference>
<dbReference type="InterPro" id="IPR023592">
    <property type="entry name" value="Galactonate_deHydtase"/>
</dbReference>
<dbReference type="InterPro" id="IPR034593">
    <property type="entry name" value="DgoD-like"/>
</dbReference>
<keyword evidence="6" id="KW-1185">Reference proteome</keyword>